<dbReference type="Proteomes" id="UP001204439">
    <property type="component" value="Unassembled WGS sequence"/>
</dbReference>
<comment type="caution">
    <text evidence="3">The sequence shown here is derived from an EMBL/GenBank/DDBJ whole genome shotgun (WGS) entry which is preliminary data.</text>
</comment>
<keyword evidence="1" id="KW-1133">Transmembrane helix</keyword>
<keyword evidence="1" id="KW-0472">Membrane</keyword>
<proteinExistence type="predicted"/>
<gene>
    <name evidence="3" type="ORF">NG800_007735</name>
</gene>
<dbReference type="PANTHER" id="PTHR22916">
    <property type="entry name" value="GLYCOSYLTRANSFERASE"/>
    <property type="match status" value="1"/>
</dbReference>
<dbReference type="GO" id="GO:0016757">
    <property type="term" value="F:glycosyltransferase activity"/>
    <property type="evidence" value="ECO:0007669"/>
    <property type="project" value="UniProtKB-KW"/>
</dbReference>
<dbReference type="RefSeq" id="WP_063968359.1">
    <property type="nucleotide sequence ID" value="NZ_JAMXLT020000011.1"/>
</dbReference>
<dbReference type="CDD" id="cd00761">
    <property type="entry name" value="Glyco_tranf_GTA_type"/>
    <property type="match status" value="1"/>
</dbReference>
<feature type="transmembrane region" description="Helical" evidence="1">
    <location>
        <begin position="240"/>
        <end position="256"/>
    </location>
</feature>
<evidence type="ECO:0000256" key="1">
    <source>
        <dbReference type="SAM" id="Phobius"/>
    </source>
</evidence>
<dbReference type="SUPFAM" id="SSF53448">
    <property type="entry name" value="Nucleotide-diphospho-sugar transferases"/>
    <property type="match status" value="1"/>
</dbReference>
<dbReference type="InterPro" id="IPR029044">
    <property type="entry name" value="Nucleotide-diphossugar_trans"/>
</dbReference>
<name>A0ABU4JGK7_9FLAO</name>
<organism evidence="3 4">
    <name type="scientific">Epilithonimonas ginsengisoli</name>
    <dbReference type="NCBI Taxonomy" id="1245592"/>
    <lineage>
        <taxon>Bacteria</taxon>
        <taxon>Pseudomonadati</taxon>
        <taxon>Bacteroidota</taxon>
        <taxon>Flavobacteriia</taxon>
        <taxon>Flavobacteriales</taxon>
        <taxon>Weeksellaceae</taxon>
        <taxon>Chryseobacterium group</taxon>
        <taxon>Epilithonimonas</taxon>
    </lineage>
</organism>
<evidence type="ECO:0000313" key="3">
    <source>
        <dbReference type="EMBL" id="MDW8548798.1"/>
    </source>
</evidence>
<dbReference type="InterPro" id="IPR001173">
    <property type="entry name" value="Glyco_trans_2-like"/>
</dbReference>
<dbReference type="Gene3D" id="3.90.550.10">
    <property type="entry name" value="Spore Coat Polysaccharide Biosynthesis Protein SpsA, Chain A"/>
    <property type="match status" value="1"/>
</dbReference>
<keyword evidence="1" id="KW-0812">Transmembrane</keyword>
<reference evidence="3 4" key="1">
    <citation type="submission" date="2023-11" db="EMBL/GenBank/DDBJ databases">
        <title>First isolation, identification, and characterization of non-pathogenic Epilithonimonas ginsengisoli isolated from diseased farmed rainbow trout (Oncorhynchus mykiss) in Chile.</title>
        <authorList>
            <person name="Miranda C.D."/>
            <person name="Irgang R."/>
            <person name="Concha C."/>
            <person name="Rojas R."/>
            <person name="Avendano R."/>
        </authorList>
    </citation>
    <scope>NUCLEOTIDE SEQUENCE [LARGE SCALE GENOMIC DNA]</scope>
    <source>
        <strain evidence="3 4">FP99</strain>
    </source>
</reference>
<protein>
    <submittedName>
        <fullName evidence="3">Glycosyltransferase family A protein</fullName>
        <ecNumber evidence="3">2.4.-.-</ecNumber>
    </submittedName>
</protein>
<evidence type="ECO:0000313" key="4">
    <source>
        <dbReference type="Proteomes" id="UP001204439"/>
    </source>
</evidence>
<evidence type="ECO:0000259" key="2">
    <source>
        <dbReference type="Pfam" id="PF00535"/>
    </source>
</evidence>
<keyword evidence="3" id="KW-0808">Transferase</keyword>
<dbReference type="Pfam" id="PF00535">
    <property type="entry name" value="Glycos_transf_2"/>
    <property type="match status" value="1"/>
</dbReference>
<keyword evidence="3" id="KW-0328">Glycosyltransferase</keyword>
<dbReference type="PANTHER" id="PTHR22916:SF3">
    <property type="entry name" value="UDP-GLCNAC:BETAGAL BETA-1,3-N-ACETYLGLUCOSAMINYLTRANSFERASE-LIKE PROTEIN 1"/>
    <property type="match status" value="1"/>
</dbReference>
<accession>A0ABU4JGK7</accession>
<dbReference type="EMBL" id="JAMXLT020000011">
    <property type="protein sequence ID" value="MDW8548798.1"/>
    <property type="molecule type" value="Genomic_DNA"/>
</dbReference>
<sequence length="265" mass="30778">MENKKVSVIIPVYNAEATIVGAMKSVIEQKYHDWEMFLIDDGSTDSSALVIKDYLKSLLPDSERKIFYYYQKNAGPSKARNFGIGKATGRFIAFLDSDDEWTSDKLQLQVSYCENKKNALISGGFNKSIYESKKGEFTEIALNQLLLRNNFMTCSVLIDLEVIDKKEVFFNESQKYAEDYRLWLMICADYPCIYINKVICMSITNKYNYGASGLSAQLWKMEKGELSNYKYLKNQKKISILYYYIFSQISVIKYLIRIIKVKIRK</sequence>
<feature type="domain" description="Glycosyltransferase 2-like" evidence="2">
    <location>
        <begin position="7"/>
        <end position="138"/>
    </location>
</feature>
<dbReference type="EC" id="2.4.-.-" evidence="3"/>
<keyword evidence="4" id="KW-1185">Reference proteome</keyword>